<keyword evidence="3" id="KW-1185">Reference proteome</keyword>
<dbReference type="Proteomes" id="UP001178507">
    <property type="component" value="Unassembled WGS sequence"/>
</dbReference>
<proteinExistence type="predicted"/>
<sequence length="851" mass="94625">MWLVCCRAVVLGVWLASCCQARAQHVPSWLPDVEIEDYECRRELQQPLLNWAHLRQRFALLAKEALDERTLRMRQDAQLDAVQLELLEFAAVILWRFPQALNECPFGAITASIFATCMAFLEGHDRAKSPLKPPYERFLADLSQTPMVELLSRDLAVLLDLAPLHVTAATEWGTFALLHIYLPKIRAHKYQVDTSPERLRCAGAAVAGYTAERMLDMLRRHTPYASGRDIEGLKFLRGLDGLVSATMKDPREFSSVYVPACPAGSAAFAASAAMLSLMSNPSLFERFSNLAHWILRSYTAEAVSGASTWGIFHGLAKLGQFSLRSFDLVWSPEELMPMPDDRYDFDKLRSPLLRREHLARGKQHKHPVSRKIASFLLGVEDILQNSDAMVFVTAVGGMPFANYIRGFIHRAMVLGLHALVLACMDEMAFERCTQVVQGLSSSSGSDLSRRILCVAATEGHVIFIKHAFLPFLLSAAVDTVWIDFDTFILQDPTPAIVAARDSPARELPQRSRVRFGSFLFDDAADICGLSKICDPRQHWSHNVTSSSVETDLDYTGVEVLVTEHWDARCLNNGLFYVRASYRTLTFFTLFLKQIYVNPYTDNQNLFDAFLSHSTLDAAVPEARPVLRYALLDIDSKFGCAEGHMNKASPGDPDGLVTFHFWASDFRTREASGEDTQRERIVARNGVERVEKVRAGKDQLFELFFGEEAQLGYSSGVPAAGASFIEQARAPKPSWKGMCSVTAVGVEELVDERLIQGEQQLIDWQAATAVAATAEPLANDGLDASGRVPCSGTLEEWAEALRAVADADLDQAQVSALKSRLRSFDLGVLLTVRAFQPLGPQRLAQELRDVLS</sequence>
<evidence type="ECO:0000256" key="1">
    <source>
        <dbReference type="SAM" id="SignalP"/>
    </source>
</evidence>
<name>A0AA36N0J4_9DINO</name>
<organism evidence="2 3">
    <name type="scientific">Effrenium voratum</name>
    <dbReference type="NCBI Taxonomy" id="2562239"/>
    <lineage>
        <taxon>Eukaryota</taxon>
        <taxon>Sar</taxon>
        <taxon>Alveolata</taxon>
        <taxon>Dinophyceae</taxon>
        <taxon>Suessiales</taxon>
        <taxon>Symbiodiniaceae</taxon>
        <taxon>Effrenium</taxon>
    </lineage>
</organism>
<gene>
    <name evidence="2" type="ORF">EVOR1521_LOCUS18573</name>
</gene>
<dbReference type="PROSITE" id="PS51257">
    <property type="entry name" value="PROKAR_LIPOPROTEIN"/>
    <property type="match status" value="1"/>
</dbReference>
<reference evidence="2" key="1">
    <citation type="submission" date="2023-08" db="EMBL/GenBank/DDBJ databases">
        <authorList>
            <person name="Chen Y."/>
            <person name="Shah S."/>
            <person name="Dougan E. K."/>
            <person name="Thang M."/>
            <person name="Chan C."/>
        </authorList>
    </citation>
    <scope>NUCLEOTIDE SEQUENCE</scope>
</reference>
<dbReference type="EMBL" id="CAUJNA010002650">
    <property type="protein sequence ID" value="CAJ1393785.1"/>
    <property type="molecule type" value="Genomic_DNA"/>
</dbReference>
<evidence type="ECO:0008006" key="4">
    <source>
        <dbReference type="Google" id="ProtNLM"/>
    </source>
</evidence>
<evidence type="ECO:0000313" key="2">
    <source>
        <dbReference type="EMBL" id="CAJ1393785.1"/>
    </source>
</evidence>
<comment type="caution">
    <text evidence="2">The sequence shown here is derived from an EMBL/GenBank/DDBJ whole genome shotgun (WGS) entry which is preliminary data.</text>
</comment>
<feature type="chain" id="PRO_5041268972" description="Nucleotide-diphospho-sugar transferase domain-containing protein" evidence="1">
    <location>
        <begin position="24"/>
        <end position="851"/>
    </location>
</feature>
<accession>A0AA36N0J4</accession>
<protein>
    <recommendedName>
        <fullName evidence="4">Nucleotide-diphospho-sugar transferase domain-containing protein</fullName>
    </recommendedName>
</protein>
<keyword evidence="1" id="KW-0732">Signal</keyword>
<feature type="signal peptide" evidence="1">
    <location>
        <begin position="1"/>
        <end position="23"/>
    </location>
</feature>
<dbReference type="AlphaFoldDB" id="A0AA36N0J4"/>
<evidence type="ECO:0000313" key="3">
    <source>
        <dbReference type="Proteomes" id="UP001178507"/>
    </source>
</evidence>